<evidence type="ECO:0000313" key="3">
    <source>
        <dbReference type="EMBL" id="GFR59666.1"/>
    </source>
</evidence>
<dbReference type="AlphaFoldDB" id="A0AAV4EGQ3"/>
<dbReference type="Proteomes" id="UP000762676">
    <property type="component" value="Unassembled WGS sequence"/>
</dbReference>
<name>A0AAV4EGQ3_9GAST</name>
<keyword evidence="2" id="KW-0812">Transmembrane</keyword>
<reference evidence="3 4" key="1">
    <citation type="journal article" date="2021" name="Elife">
        <title>Chloroplast acquisition without the gene transfer in kleptoplastic sea slugs, Plakobranchus ocellatus.</title>
        <authorList>
            <person name="Maeda T."/>
            <person name="Takahashi S."/>
            <person name="Yoshida T."/>
            <person name="Shimamura S."/>
            <person name="Takaki Y."/>
            <person name="Nagai Y."/>
            <person name="Toyoda A."/>
            <person name="Suzuki Y."/>
            <person name="Arimoto A."/>
            <person name="Ishii H."/>
            <person name="Satoh N."/>
            <person name="Nishiyama T."/>
            <person name="Hasebe M."/>
            <person name="Maruyama T."/>
            <person name="Minagawa J."/>
            <person name="Obokata J."/>
            <person name="Shigenobu S."/>
        </authorList>
    </citation>
    <scope>NUCLEOTIDE SEQUENCE [LARGE SCALE GENOMIC DNA]</scope>
</reference>
<sequence>MSGLKTQELIFHFLLFSLKIVSISYNVCLKTLLPQLNFHFLVYFFIHKVNTSIWLSEEEEEEEEVKKKNKKNKKKKKNKNKNKKNKKNKNKKNKNNSSNKTIQKEKKTEVTERWTDWEEERLKEKEI</sequence>
<feature type="transmembrane region" description="Helical" evidence="2">
    <location>
        <begin position="9"/>
        <end position="27"/>
    </location>
</feature>
<gene>
    <name evidence="3" type="ORF">ElyMa_000059400</name>
</gene>
<feature type="region of interest" description="Disordered" evidence="1">
    <location>
        <begin position="56"/>
        <end position="112"/>
    </location>
</feature>
<keyword evidence="4" id="KW-1185">Reference proteome</keyword>
<comment type="caution">
    <text evidence="3">The sequence shown here is derived from an EMBL/GenBank/DDBJ whole genome shotgun (WGS) entry which is preliminary data.</text>
</comment>
<keyword evidence="2" id="KW-1133">Transmembrane helix</keyword>
<evidence type="ECO:0000256" key="2">
    <source>
        <dbReference type="SAM" id="Phobius"/>
    </source>
</evidence>
<protein>
    <submittedName>
        <fullName evidence="3">Uncharacterized protein</fullName>
    </submittedName>
</protein>
<accession>A0AAV4EGQ3</accession>
<organism evidence="3 4">
    <name type="scientific">Elysia marginata</name>
    <dbReference type="NCBI Taxonomy" id="1093978"/>
    <lineage>
        <taxon>Eukaryota</taxon>
        <taxon>Metazoa</taxon>
        <taxon>Spiralia</taxon>
        <taxon>Lophotrochozoa</taxon>
        <taxon>Mollusca</taxon>
        <taxon>Gastropoda</taxon>
        <taxon>Heterobranchia</taxon>
        <taxon>Euthyneura</taxon>
        <taxon>Panpulmonata</taxon>
        <taxon>Sacoglossa</taxon>
        <taxon>Placobranchoidea</taxon>
        <taxon>Plakobranchidae</taxon>
        <taxon>Elysia</taxon>
    </lineage>
</organism>
<keyword evidence="2" id="KW-0472">Membrane</keyword>
<proteinExistence type="predicted"/>
<feature type="compositionally biased region" description="Basic residues" evidence="1">
    <location>
        <begin position="67"/>
        <end position="94"/>
    </location>
</feature>
<feature type="compositionally biased region" description="Basic and acidic residues" evidence="1">
    <location>
        <begin position="102"/>
        <end position="112"/>
    </location>
</feature>
<dbReference type="EMBL" id="BMAT01000102">
    <property type="protein sequence ID" value="GFR59666.1"/>
    <property type="molecule type" value="Genomic_DNA"/>
</dbReference>
<evidence type="ECO:0000313" key="4">
    <source>
        <dbReference type="Proteomes" id="UP000762676"/>
    </source>
</evidence>
<evidence type="ECO:0000256" key="1">
    <source>
        <dbReference type="SAM" id="MobiDB-lite"/>
    </source>
</evidence>